<protein>
    <submittedName>
        <fullName evidence="1">Four helix bundle protein</fullName>
    </submittedName>
</protein>
<reference evidence="1 2" key="1">
    <citation type="submission" date="2018-08" db="EMBL/GenBank/DDBJ databases">
        <title>A genome reference for cultivated species of the human gut microbiota.</title>
        <authorList>
            <person name="Zou Y."/>
            <person name="Xue W."/>
            <person name="Luo G."/>
        </authorList>
    </citation>
    <scope>NUCLEOTIDE SEQUENCE [LARGE SCALE GENOMIC DNA]</scope>
    <source>
        <strain evidence="1 2">AM17-48</strain>
    </source>
</reference>
<name>A0A3A9HAU7_BACOV</name>
<dbReference type="Pfam" id="PF05635">
    <property type="entry name" value="23S_rRNA_IVP"/>
    <property type="match status" value="1"/>
</dbReference>
<evidence type="ECO:0000313" key="2">
    <source>
        <dbReference type="Proteomes" id="UP000283329"/>
    </source>
</evidence>
<dbReference type="NCBIfam" id="TIGR02436">
    <property type="entry name" value="four helix bundle protein"/>
    <property type="match status" value="1"/>
</dbReference>
<dbReference type="PANTHER" id="PTHR38471:SF2">
    <property type="entry name" value="FOUR HELIX BUNDLE PROTEIN"/>
    <property type="match status" value="1"/>
</dbReference>
<comment type="caution">
    <text evidence="1">The sequence shown here is derived from an EMBL/GenBank/DDBJ whole genome shotgun (WGS) entry which is preliminary data.</text>
</comment>
<sequence>MIAKNNAIHIKSYAFAIRIVNAYKFLAESEKKFVLSKQLLRSGTAIGALVAEAHHAQSGADFLNKMNVALKEANETSYWLSLLKDTHYMNEIVYQSISSDCNELVALLVCIVKSMKDSLKK</sequence>
<dbReference type="SUPFAM" id="SSF158446">
    <property type="entry name" value="IVS-encoded protein-like"/>
    <property type="match status" value="1"/>
</dbReference>
<dbReference type="PANTHER" id="PTHR38471">
    <property type="entry name" value="FOUR HELIX BUNDLE PROTEIN"/>
    <property type="match status" value="1"/>
</dbReference>
<dbReference type="InterPro" id="IPR036583">
    <property type="entry name" value="23S_rRNA_IVS_sf"/>
</dbReference>
<dbReference type="RefSeq" id="WP_117610773.1">
    <property type="nucleotide sequence ID" value="NZ_BAABYV010000001.1"/>
</dbReference>
<dbReference type="AlphaFoldDB" id="A0A3A9HAU7"/>
<dbReference type="Gene3D" id="1.20.1440.60">
    <property type="entry name" value="23S rRNA-intervening sequence"/>
    <property type="match status" value="1"/>
</dbReference>
<dbReference type="Proteomes" id="UP000283329">
    <property type="component" value="Unassembled WGS sequence"/>
</dbReference>
<dbReference type="PIRSF" id="PIRSF035652">
    <property type="entry name" value="CHP02436"/>
    <property type="match status" value="1"/>
</dbReference>
<proteinExistence type="predicted"/>
<evidence type="ECO:0000313" key="1">
    <source>
        <dbReference type="EMBL" id="RHH44373.1"/>
    </source>
</evidence>
<accession>A0A3A9HAU7</accession>
<gene>
    <name evidence="1" type="ORF">DW206_15260</name>
</gene>
<organism evidence="1 2">
    <name type="scientific">Bacteroides ovatus</name>
    <dbReference type="NCBI Taxonomy" id="28116"/>
    <lineage>
        <taxon>Bacteria</taxon>
        <taxon>Pseudomonadati</taxon>
        <taxon>Bacteroidota</taxon>
        <taxon>Bacteroidia</taxon>
        <taxon>Bacteroidales</taxon>
        <taxon>Bacteroidaceae</taxon>
        <taxon>Bacteroides</taxon>
    </lineage>
</organism>
<dbReference type="EMBL" id="QRJR01000013">
    <property type="protein sequence ID" value="RHH44373.1"/>
    <property type="molecule type" value="Genomic_DNA"/>
</dbReference>
<dbReference type="InterPro" id="IPR012657">
    <property type="entry name" value="23S_rRNA-intervening_sequence"/>
</dbReference>